<dbReference type="STRING" id="186116.SAMN05192569_10456"/>
<proteinExistence type="predicted"/>
<protein>
    <submittedName>
        <fullName evidence="1">Uncharacterized protein</fullName>
    </submittedName>
</protein>
<dbReference type="EMBL" id="FOJS01000045">
    <property type="protein sequence ID" value="SFA53774.1"/>
    <property type="molecule type" value="Genomic_DNA"/>
</dbReference>
<name>A0A1I0TPU6_9BACL</name>
<evidence type="ECO:0000313" key="1">
    <source>
        <dbReference type="EMBL" id="SFA53774.1"/>
    </source>
</evidence>
<accession>A0A1I0TPU6</accession>
<dbReference type="Proteomes" id="UP000198650">
    <property type="component" value="Unassembled WGS sequence"/>
</dbReference>
<organism evidence="1 2">
    <name type="scientific">Parageobacillus thermantarcticus</name>
    <dbReference type="NCBI Taxonomy" id="186116"/>
    <lineage>
        <taxon>Bacteria</taxon>
        <taxon>Bacillati</taxon>
        <taxon>Bacillota</taxon>
        <taxon>Bacilli</taxon>
        <taxon>Bacillales</taxon>
        <taxon>Anoxybacillaceae</taxon>
        <taxon>Parageobacillus</taxon>
    </lineage>
</organism>
<evidence type="ECO:0000313" key="2">
    <source>
        <dbReference type="Proteomes" id="UP000198650"/>
    </source>
</evidence>
<keyword evidence="2" id="KW-1185">Reference proteome</keyword>
<gene>
    <name evidence="1" type="ORF">SAMN05192569_10456</name>
</gene>
<reference evidence="2" key="1">
    <citation type="submission" date="2016-10" db="EMBL/GenBank/DDBJ databases">
        <authorList>
            <person name="Varghese N."/>
            <person name="Submissions S."/>
        </authorList>
    </citation>
    <scope>NUCLEOTIDE SEQUENCE [LARGE SCALE GENOMIC DNA]</scope>
    <source>
        <strain evidence="2">M1</strain>
    </source>
</reference>
<sequence length="70" mass="8056">MIVKAIRIIMKIVLSVCKSEPRQRIALSFVCNEHDKKEWKSGIRNGPDGFIFAGQQLLRGNVEFFSVELY</sequence>
<dbReference type="AlphaFoldDB" id="A0A1I0TPU6"/>